<accession>R7QF75</accession>
<gene>
    <name evidence="17" type="ORF">CHC_T00004841001</name>
</gene>
<dbReference type="EMBL" id="HG001779">
    <property type="protein sequence ID" value="CDF36418.1"/>
    <property type="molecule type" value="Genomic_DNA"/>
</dbReference>
<keyword evidence="1" id="KW-0808">Transferase</keyword>
<dbReference type="PROSITE" id="PS50127">
    <property type="entry name" value="UBC_2"/>
    <property type="match status" value="1"/>
</dbReference>
<dbReference type="Proteomes" id="UP000012073">
    <property type="component" value="Unassembled WGS sequence"/>
</dbReference>
<dbReference type="Gramene" id="CDF36418">
    <property type="protein sequence ID" value="CDF36418"/>
    <property type="gene ID" value="CHC_T00004841001"/>
</dbReference>
<dbReference type="AlphaFoldDB" id="R7QF75"/>
<comment type="function">
    <text evidence="7">Accepts ubiquitin from the E1 complex and catalyzes its covalent attachment to other proteins. E2 ubiquitin conjugating enzyme that transfers ubiquitin to MAEA, a core component of the CTLH E3 ubiquitin-protein ligase complex. In vitro catalyzes 'Lys-11'- and 'Lys-48'-linked polyubiquitination. Capable, in vitro, to ubiquitinate histone H2A.</text>
</comment>
<dbReference type="FunFam" id="3.10.110.10:FF:000078">
    <property type="entry name" value="ubiquitin-conjugating enzyme E2 H isoform X2"/>
    <property type="match status" value="1"/>
</dbReference>
<evidence type="ECO:0000256" key="9">
    <source>
        <dbReference type="ARBA" id="ARBA00072436"/>
    </source>
</evidence>
<dbReference type="InterPro" id="IPR000608">
    <property type="entry name" value="UBC"/>
</dbReference>
<feature type="domain" description="UBC core" evidence="16">
    <location>
        <begin position="1"/>
        <end position="126"/>
    </location>
</feature>
<evidence type="ECO:0000313" key="18">
    <source>
        <dbReference type="Proteomes" id="UP000012073"/>
    </source>
</evidence>
<dbReference type="GO" id="GO:0005524">
    <property type="term" value="F:ATP binding"/>
    <property type="evidence" value="ECO:0007669"/>
    <property type="project" value="UniProtKB-KW"/>
</dbReference>
<dbReference type="CDD" id="cd23797">
    <property type="entry name" value="UBCc_UBE2H"/>
    <property type="match status" value="1"/>
</dbReference>
<dbReference type="SMART" id="SM00212">
    <property type="entry name" value="UBCc"/>
    <property type="match status" value="1"/>
</dbReference>
<organism evidence="17 18">
    <name type="scientific">Chondrus crispus</name>
    <name type="common">Carrageen Irish moss</name>
    <name type="synonym">Polymorpha crispa</name>
    <dbReference type="NCBI Taxonomy" id="2769"/>
    <lineage>
        <taxon>Eukaryota</taxon>
        <taxon>Rhodophyta</taxon>
        <taxon>Florideophyceae</taxon>
        <taxon>Rhodymeniophycidae</taxon>
        <taxon>Gigartinales</taxon>
        <taxon>Gigartinaceae</taxon>
        <taxon>Chondrus</taxon>
    </lineage>
</organism>
<keyword evidence="6" id="KW-0007">Acetylation</keyword>
<evidence type="ECO:0000256" key="15">
    <source>
        <dbReference type="SAM" id="MobiDB-lite"/>
    </source>
</evidence>
<evidence type="ECO:0000256" key="14">
    <source>
        <dbReference type="PROSITE-ProRule" id="PRU10133"/>
    </source>
</evidence>
<dbReference type="InterPro" id="IPR023313">
    <property type="entry name" value="UBQ-conjugating_AS"/>
</dbReference>
<evidence type="ECO:0000256" key="10">
    <source>
        <dbReference type="ARBA" id="ARBA00076312"/>
    </source>
</evidence>
<dbReference type="GeneID" id="17323954"/>
<feature type="region of interest" description="Disordered" evidence="15">
    <location>
        <begin position="125"/>
        <end position="172"/>
    </location>
</feature>
<dbReference type="PANTHER" id="PTHR24068">
    <property type="entry name" value="UBIQUITIN-CONJUGATING ENZYME E2"/>
    <property type="match status" value="1"/>
</dbReference>
<keyword evidence="3" id="KW-0833">Ubl conjugation pathway</keyword>
<evidence type="ECO:0000256" key="3">
    <source>
        <dbReference type="ARBA" id="ARBA00022786"/>
    </source>
</evidence>
<evidence type="ECO:0000256" key="13">
    <source>
        <dbReference type="ARBA" id="ARBA00082119"/>
    </source>
</evidence>
<dbReference type="GO" id="GO:0004842">
    <property type="term" value="F:ubiquitin-protein transferase activity"/>
    <property type="evidence" value="ECO:0007669"/>
    <property type="project" value="UniProtKB-ARBA"/>
</dbReference>
<dbReference type="Gene3D" id="3.10.110.10">
    <property type="entry name" value="Ubiquitin Conjugating Enzyme"/>
    <property type="match status" value="1"/>
</dbReference>
<evidence type="ECO:0000256" key="11">
    <source>
        <dbReference type="ARBA" id="ARBA00077502"/>
    </source>
</evidence>
<dbReference type="STRING" id="2769.R7QF75"/>
<evidence type="ECO:0000256" key="8">
    <source>
        <dbReference type="ARBA" id="ARBA00063081"/>
    </source>
</evidence>
<keyword evidence="4" id="KW-0067">ATP-binding</keyword>
<protein>
    <recommendedName>
        <fullName evidence="9">Ubiquitin-conjugating enzyme E2 H</fullName>
    </recommendedName>
    <alternativeName>
        <fullName evidence="12">(E3-independent) E2 ubiquitin-conjugating enzyme H</fullName>
    </alternativeName>
    <alternativeName>
        <fullName evidence="10">E2 ubiquitin-conjugating enzyme H</fullName>
    </alternativeName>
    <alternativeName>
        <fullName evidence="13">Ubiquitin carrier protein H</fullName>
    </alternativeName>
    <alternativeName>
        <fullName evidence="11">Ubiquitin-protein ligase H</fullName>
    </alternativeName>
</protein>
<dbReference type="KEGG" id="ccp:CHC_T00004841001"/>
<evidence type="ECO:0000256" key="4">
    <source>
        <dbReference type="ARBA" id="ARBA00022840"/>
    </source>
</evidence>
<keyword evidence="2" id="KW-0547">Nucleotide-binding</keyword>
<evidence type="ECO:0000256" key="7">
    <source>
        <dbReference type="ARBA" id="ARBA00060202"/>
    </source>
</evidence>
<dbReference type="PROSITE" id="PS00183">
    <property type="entry name" value="UBC_1"/>
    <property type="match status" value="1"/>
</dbReference>
<evidence type="ECO:0000256" key="5">
    <source>
        <dbReference type="ARBA" id="ARBA00022843"/>
    </source>
</evidence>
<comment type="subunit">
    <text evidence="8">Interacts with MAEA and WDR26, components of the CTLH complex that contains GID4, RANBP9 and/or RANBP10, MKLN1, MAEA, RMND5A (or alternatively its paralog RMND5B), GID8, ARMC8, WDR26 and YPEL5.</text>
</comment>
<dbReference type="InterPro" id="IPR016135">
    <property type="entry name" value="UBQ-conjugating_enzyme/RWD"/>
</dbReference>
<keyword evidence="5" id="KW-0832">Ubl conjugation</keyword>
<dbReference type="RefSeq" id="XP_005716237.1">
    <property type="nucleotide sequence ID" value="XM_005716180.1"/>
</dbReference>
<evidence type="ECO:0000256" key="1">
    <source>
        <dbReference type="ARBA" id="ARBA00022679"/>
    </source>
</evidence>
<reference evidence="18" key="1">
    <citation type="journal article" date="2013" name="Proc. Natl. Acad. Sci. U.S.A.">
        <title>Genome structure and metabolic features in the red seaweed Chondrus crispus shed light on evolution of the Archaeplastida.</title>
        <authorList>
            <person name="Collen J."/>
            <person name="Porcel B."/>
            <person name="Carre W."/>
            <person name="Ball S.G."/>
            <person name="Chaparro C."/>
            <person name="Tonon T."/>
            <person name="Barbeyron T."/>
            <person name="Michel G."/>
            <person name="Noel B."/>
            <person name="Valentin K."/>
            <person name="Elias M."/>
            <person name="Artiguenave F."/>
            <person name="Arun A."/>
            <person name="Aury J.M."/>
            <person name="Barbosa-Neto J.F."/>
            <person name="Bothwell J.H."/>
            <person name="Bouget F.Y."/>
            <person name="Brillet L."/>
            <person name="Cabello-Hurtado F."/>
            <person name="Capella-Gutierrez S."/>
            <person name="Charrier B."/>
            <person name="Cladiere L."/>
            <person name="Cock J.M."/>
            <person name="Coelho S.M."/>
            <person name="Colleoni C."/>
            <person name="Czjzek M."/>
            <person name="Da Silva C."/>
            <person name="Delage L."/>
            <person name="Denoeud F."/>
            <person name="Deschamps P."/>
            <person name="Dittami S.M."/>
            <person name="Gabaldon T."/>
            <person name="Gachon C.M."/>
            <person name="Groisillier A."/>
            <person name="Herve C."/>
            <person name="Jabbari K."/>
            <person name="Katinka M."/>
            <person name="Kloareg B."/>
            <person name="Kowalczyk N."/>
            <person name="Labadie K."/>
            <person name="Leblanc C."/>
            <person name="Lopez P.J."/>
            <person name="McLachlan D.H."/>
            <person name="Meslet-Cladiere L."/>
            <person name="Moustafa A."/>
            <person name="Nehr Z."/>
            <person name="Nyvall Collen P."/>
            <person name="Panaud O."/>
            <person name="Partensky F."/>
            <person name="Poulain J."/>
            <person name="Rensing S.A."/>
            <person name="Rousvoal S."/>
            <person name="Samson G."/>
            <person name="Symeonidi A."/>
            <person name="Weissenbach J."/>
            <person name="Zambounis A."/>
            <person name="Wincker P."/>
            <person name="Boyen C."/>
        </authorList>
    </citation>
    <scope>NUCLEOTIDE SEQUENCE [LARGE SCALE GENOMIC DNA]</scope>
    <source>
        <strain evidence="18">cv. Stackhouse</strain>
    </source>
</reference>
<evidence type="ECO:0000256" key="2">
    <source>
        <dbReference type="ARBA" id="ARBA00022741"/>
    </source>
</evidence>
<evidence type="ECO:0000256" key="6">
    <source>
        <dbReference type="ARBA" id="ARBA00022990"/>
    </source>
</evidence>
<dbReference type="SUPFAM" id="SSF54495">
    <property type="entry name" value="UBC-like"/>
    <property type="match status" value="1"/>
</dbReference>
<proteinExistence type="predicted"/>
<feature type="active site" description="Glycyl thioester intermediate" evidence="14">
    <location>
        <position position="63"/>
    </location>
</feature>
<dbReference type="OrthoDB" id="269518at2759"/>
<sequence length="469" mass="51587">MADGDRVGKFYVKFHGPKQTPYEGGVWKVHVELPENYPYKSPSIGFINRLYHPNVDEMSGSVCLDVINQTWSPMYDLTNIFEVFLPQLLTYPNPTDPLNGEAAALQMREPDRYKQKVREYVQRYAKPEDFPSGSADDKEDDDDASRFSMTDSEGEDDVPLPGDVGASNPAGAKDIEKLDIGPLGLILGLRSDAIPMARIKGLAADYLLAAAISELQHWQGSLNSQSEKAAQVHTLSLKAWKPTDPTDCDAGTTIGPNLVESREAVVYGRRPIALQLSRFLSSSLSEWLPFTVCRMLQNDSFTEALRVLLLCPNVEALWKKVPRYAVSLLLRQRDAVGLESLALRVNQSKKDLVDQVCADALGMAAMTDMDGFDVRPTGANALILESLGMPLGTTVRKRAGKIVQRIIMDIGGERDLQARRALFSVAQILPISRQGSSTEPNVVGALVSTHFMLVMDAVNRGLFSSKASE</sequence>
<evidence type="ECO:0000256" key="12">
    <source>
        <dbReference type="ARBA" id="ARBA00078369"/>
    </source>
</evidence>
<name>R7QF75_CHOCR</name>
<evidence type="ECO:0000313" key="17">
    <source>
        <dbReference type="EMBL" id="CDF36418.1"/>
    </source>
</evidence>
<dbReference type="Pfam" id="PF00179">
    <property type="entry name" value="UQ_con"/>
    <property type="match status" value="1"/>
</dbReference>
<evidence type="ECO:0000259" key="16">
    <source>
        <dbReference type="PROSITE" id="PS50127"/>
    </source>
</evidence>
<keyword evidence="18" id="KW-1185">Reference proteome</keyword>